<gene>
    <name evidence="2" type="ORF">ACFPQ6_07520</name>
</gene>
<feature type="compositionally biased region" description="Pro residues" evidence="1">
    <location>
        <begin position="60"/>
        <end position="69"/>
    </location>
</feature>
<proteinExistence type="predicted"/>
<evidence type="ECO:0000313" key="3">
    <source>
        <dbReference type="Proteomes" id="UP001595979"/>
    </source>
</evidence>
<dbReference type="EMBL" id="JBHSOH010000006">
    <property type="protein sequence ID" value="MFC5848158.1"/>
    <property type="molecule type" value="Genomic_DNA"/>
</dbReference>
<evidence type="ECO:0000256" key="1">
    <source>
        <dbReference type="SAM" id="MobiDB-lite"/>
    </source>
</evidence>
<reference evidence="3" key="1">
    <citation type="journal article" date="2019" name="Int. J. Syst. Evol. Microbiol.">
        <title>The Global Catalogue of Microorganisms (GCM) 10K type strain sequencing project: providing services to taxonomists for standard genome sequencing and annotation.</title>
        <authorList>
            <consortium name="The Broad Institute Genomics Platform"/>
            <consortium name="The Broad Institute Genome Sequencing Center for Infectious Disease"/>
            <person name="Wu L."/>
            <person name="Ma J."/>
        </authorList>
    </citation>
    <scope>NUCLEOTIDE SEQUENCE [LARGE SCALE GENOMIC DNA]</scope>
    <source>
        <strain evidence="3">CGMCC 1.15053</strain>
    </source>
</reference>
<dbReference type="RefSeq" id="WP_380047933.1">
    <property type="nucleotide sequence ID" value="NZ_JBHSOH010000006.1"/>
</dbReference>
<name>A0ABW1DK52_9DEIO</name>
<feature type="region of interest" description="Disordered" evidence="1">
    <location>
        <begin position="35"/>
        <end position="80"/>
    </location>
</feature>
<sequence length="116" mass="12053">MRRGERPRLSSTWQARLAALPGALTLLSLLAVLLGTHPPTHEPGPRPTAGAAAPALPELRPAPAPPAPAPLLAGTPPDAPRTVRRVQTFVALAAHWTAPARKPDLLALGRQQTDGG</sequence>
<accession>A0ABW1DK52</accession>
<feature type="compositionally biased region" description="Low complexity" evidence="1">
    <location>
        <begin position="47"/>
        <end position="59"/>
    </location>
</feature>
<comment type="caution">
    <text evidence="2">The sequence shown here is derived from an EMBL/GenBank/DDBJ whole genome shotgun (WGS) entry which is preliminary data.</text>
</comment>
<keyword evidence="3" id="KW-1185">Reference proteome</keyword>
<dbReference type="Proteomes" id="UP001595979">
    <property type="component" value="Unassembled WGS sequence"/>
</dbReference>
<evidence type="ECO:0000313" key="2">
    <source>
        <dbReference type="EMBL" id="MFC5848158.1"/>
    </source>
</evidence>
<protein>
    <submittedName>
        <fullName evidence="2">Uncharacterized protein</fullName>
    </submittedName>
</protein>
<organism evidence="2 3">
    <name type="scientific">Deinococcus petrolearius</name>
    <dbReference type="NCBI Taxonomy" id="1751295"/>
    <lineage>
        <taxon>Bacteria</taxon>
        <taxon>Thermotogati</taxon>
        <taxon>Deinococcota</taxon>
        <taxon>Deinococci</taxon>
        <taxon>Deinococcales</taxon>
        <taxon>Deinococcaceae</taxon>
        <taxon>Deinococcus</taxon>
    </lineage>
</organism>